<organism evidence="1">
    <name type="scientific">marine sediment metagenome</name>
    <dbReference type="NCBI Taxonomy" id="412755"/>
    <lineage>
        <taxon>unclassified sequences</taxon>
        <taxon>metagenomes</taxon>
        <taxon>ecological metagenomes</taxon>
    </lineage>
</organism>
<sequence length="132" mass="15474">MQPDLTYGDIVTCKIRGNTIVQVTESFDAKLQFEIIGYSFTDNFYILHIPKYYNIRNSWIIERDHLDDLFIKRRFLGKMAAAIKRDKIIKAIRKDSNQDGMNCSKCKKFHHMAEANQSDGTLVCWSCRNKPY</sequence>
<dbReference type="EMBL" id="LAZR01000495">
    <property type="protein sequence ID" value="KKN66651.1"/>
    <property type="molecule type" value="Genomic_DNA"/>
</dbReference>
<dbReference type="AlphaFoldDB" id="A0A0F9UZE4"/>
<proteinExistence type="predicted"/>
<reference evidence="1" key="1">
    <citation type="journal article" date="2015" name="Nature">
        <title>Complex archaea that bridge the gap between prokaryotes and eukaryotes.</title>
        <authorList>
            <person name="Spang A."/>
            <person name="Saw J.H."/>
            <person name="Jorgensen S.L."/>
            <person name="Zaremba-Niedzwiedzka K."/>
            <person name="Martijn J."/>
            <person name="Lind A.E."/>
            <person name="van Eijk R."/>
            <person name="Schleper C."/>
            <person name="Guy L."/>
            <person name="Ettema T.J."/>
        </authorList>
    </citation>
    <scope>NUCLEOTIDE SEQUENCE</scope>
</reference>
<gene>
    <name evidence="1" type="ORF">LCGC14_0469860</name>
</gene>
<name>A0A0F9UZE4_9ZZZZ</name>
<accession>A0A0F9UZE4</accession>
<protein>
    <submittedName>
        <fullName evidence="1">Uncharacterized protein</fullName>
    </submittedName>
</protein>
<comment type="caution">
    <text evidence="1">The sequence shown here is derived from an EMBL/GenBank/DDBJ whole genome shotgun (WGS) entry which is preliminary data.</text>
</comment>
<evidence type="ECO:0000313" key="1">
    <source>
        <dbReference type="EMBL" id="KKN66651.1"/>
    </source>
</evidence>